<dbReference type="Proteomes" id="UP001642540">
    <property type="component" value="Unassembled WGS sequence"/>
</dbReference>
<evidence type="ECO:0000313" key="2">
    <source>
        <dbReference type="Proteomes" id="UP001642540"/>
    </source>
</evidence>
<proteinExistence type="predicted"/>
<sequence>MLDELADFSVLSQLQHTATETLTTTITVSVPRSHKSSRFDFTIEDQCLVPYVSDKARVESYGTYGQHLSVFELMPEMSYECKQV</sequence>
<keyword evidence="2" id="KW-1185">Reference proteome</keyword>
<organism evidence="1 2">
    <name type="scientific">Orchesella dallaii</name>
    <dbReference type="NCBI Taxonomy" id="48710"/>
    <lineage>
        <taxon>Eukaryota</taxon>
        <taxon>Metazoa</taxon>
        <taxon>Ecdysozoa</taxon>
        <taxon>Arthropoda</taxon>
        <taxon>Hexapoda</taxon>
        <taxon>Collembola</taxon>
        <taxon>Entomobryomorpha</taxon>
        <taxon>Entomobryoidea</taxon>
        <taxon>Orchesellidae</taxon>
        <taxon>Orchesellinae</taxon>
        <taxon>Orchesella</taxon>
    </lineage>
</organism>
<reference evidence="1 2" key="1">
    <citation type="submission" date="2024-08" db="EMBL/GenBank/DDBJ databases">
        <authorList>
            <person name="Cucini C."/>
            <person name="Frati F."/>
        </authorList>
    </citation>
    <scope>NUCLEOTIDE SEQUENCE [LARGE SCALE GENOMIC DNA]</scope>
</reference>
<protein>
    <submittedName>
        <fullName evidence="1">Uncharacterized protein</fullName>
    </submittedName>
</protein>
<name>A0ABP1QHV6_9HEXA</name>
<gene>
    <name evidence="1" type="ORF">ODALV1_LOCUS10195</name>
</gene>
<dbReference type="EMBL" id="CAXLJM020000031">
    <property type="protein sequence ID" value="CAL8099279.1"/>
    <property type="molecule type" value="Genomic_DNA"/>
</dbReference>
<comment type="caution">
    <text evidence="1">The sequence shown here is derived from an EMBL/GenBank/DDBJ whole genome shotgun (WGS) entry which is preliminary data.</text>
</comment>
<accession>A0ABP1QHV6</accession>
<evidence type="ECO:0000313" key="1">
    <source>
        <dbReference type="EMBL" id="CAL8099279.1"/>
    </source>
</evidence>